<dbReference type="AlphaFoldDB" id="A0A1B9DA99"/>
<dbReference type="Proteomes" id="UP000092683">
    <property type="component" value="Unassembled WGS sequence"/>
</dbReference>
<dbReference type="OrthoDB" id="9801799at2"/>
<evidence type="ECO:0000313" key="2">
    <source>
        <dbReference type="Proteomes" id="UP000092683"/>
    </source>
</evidence>
<organism evidence="1 2">
    <name type="scientific">Mycobacterium malmoense</name>
    <dbReference type="NCBI Taxonomy" id="1780"/>
    <lineage>
        <taxon>Bacteria</taxon>
        <taxon>Bacillati</taxon>
        <taxon>Actinomycetota</taxon>
        <taxon>Actinomycetes</taxon>
        <taxon>Mycobacteriales</taxon>
        <taxon>Mycobacteriaceae</taxon>
        <taxon>Mycobacterium</taxon>
    </lineage>
</organism>
<sequence length="87" mass="9814">MKYDPLITVCDKCCRSACWQGEFMCDDSYAAGTVQRKVSSLVLDGTSLFGEHPDWWNRDLAVGHRRPLTVTDLRRLGIADPELLELA</sequence>
<dbReference type="EMBL" id="MBEE01000080">
    <property type="protein sequence ID" value="OCB57698.1"/>
    <property type="molecule type" value="Genomic_DNA"/>
</dbReference>
<comment type="caution">
    <text evidence="1">The sequence shown here is derived from an EMBL/GenBank/DDBJ whole genome shotgun (WGS) entry which is preliminary data.</text>
</comment>
<gene>
    <name evidence="1" type="ORF">A5677_16975</name>
</gene>
<protein>
    <submittedName>
        <fullName evidence="1">Uncharacterized protein</fullName>
    </submittedName>
</protein>
<name>A0A1B9DA99_MYCMA</name>
<proteinExistence type="predicted"/>
<accession>A0A1B9DA99</accession>
<evidence type="ECO:0000313" key="1">
    <source>
        <dbReference type="EMBL" id="OCB57698.1"/>
    </source>
</evidence>
<reference evidence="1 2" key="1">
    <citation type="submission" date="2016-06" db="EMBL/GenBank/DDBJ databases">
        <authorList>
            <person name="Kjaerup R.B."/>
            <person name="Dalgaard T.S."/>
            <person name="Juul-Madsen H.R."/>
        </authorList>
    </citation>
    <scope>NUCLEOTIDE SEQUENCE [LARGE SCALE GENOMIC DNA]</scope>
    <source>
        <strain evidence="1 2">E3012</strain>
    </source>
</reference>